<feature type="compositionally biased region" description="Pro residues" evidence="7">
    <location>
        <begin position="69"/>
        <end position="81"/>
    </location>
</feature>
<dbReference type="GO" id="GO:0018104">
    <property type="term" value="P:peptidoglycan-protein cross-linking"/>
    <property type="evidence" value="ECO:0007669"/>
    <property type="project" value="TreeGrafter"/>
</dbReference>
<evidence type="ECO:0000313" key="10">
    <source>
        <dbReference type="EMBL" id="ADB50221.1"/>
    </source>
</evidence>
<dbReference type="UniPathway" id="UPA00219"/>
<dbReference type="KEGG" id="cwo:Cwoe_1795"/>
<accession>D3F246</accession>
<dbReference type="GO" id="GO:0071555">
    <property type="term" value="P:cell wall organization"/>
    <property type="evidence" value="ECO:0007669"/>
    <property type="project" value="UniProtKB-UniRule"/>
</dbReference>
<dbReference type="CDD" id="cd16913">
    <property type="entry name" value="YkuD_like"/>
    <property type="match status" value="1"/>
</dbReference>
<dbReference type="Proteomes" id="UP000008229">
    <property type="component" value="Chromosome"/>
</dbReference>
<dbReference type="Pfam" id="PF03734">
    <property type="entry name" value="YkuD"/>
    <property type="match status" value="1"/>
</dbReference>
<keyword evidence="4 6" id="KW-0573">Peptidoglycan synthesis</keyword>
<feature type="compositionally biased region" description="Low complexity" evidence="7">
    <location>
        <begin position="82"/>
        <end position="103"/>
    </location>
</feature>
<keyword evidence="3 6" id="KW-0133">Cell shape</keyword>
<feature type="signal peptide" evidence="8">
    <location>
        <begin position="1"/>
        <end position="26"/>
    </location>
</feature>
<proteinExistence type="predicted"/>
<feature type="chain" id="PRO_5038463087" evidence="8">
    <location>
        <begin position="27"/>
        <end position="303"/>
    </location>
</feature>
<dbReference type="AlphaFoldDB" id="D3F246"/>
<organism evidence="10 11">
    <name type="scientific">Conexibacter woesei (strain DSM 14684 / CCUG 47730 / CIP 108061 / JCM 11494 / NBRC 100937 / ID131577)</name>
    <dbReference type="NCBI Taxonomy" id="469383"/>
    <lineage>
        <taxon>Bacteria</taxon>
        <taxon>Bacillati</taxon>
        <taxon>Actinomycetota</taxon>
        <taxon>Thermoleophilia</taxon>
        <taxon>Solirubrobacterales</taxon>
        <taxon>Conexibacteraceae</taxon>
        <taxon>Conexibacter</taxon>
    </lineage>
</organism>
<dbReference type="PROSITE" id="PS51257">
    <property type="entry name" value="PROKAR_LIPOPROTEIN"/>
    <property type="match status" value="1"/>
</dbReference>
<dbReference type="PROSITE" id="PS52029">
    <property type="entry name" value="LD_TPASE"/>
    <property type="match status" value="1"/>
</dbReference>
<comment type="pathway">
    <text evidence="1 6">Cell wall biogenesis; peptidoglycan biosynthesis.</text>
</comment>
<gene>
    <name evidence="10" type="ordered locus">Cwoe_1795</name>
</gene>
<evidence type="ECO:0000256" key="2">
    <source>
        <dbReference type="ARBA" id="ARBA00022679"/>
    </source>
</evidence>
<reference evidence="11" key="2">
    <citation type="submission" date="2010-01" db="EMBL/GenBank/DDBJ databases">
        <title>The complete genome of Conexibacter woesei DSM 14684.</title>
        <authorList>
            <consortium name="US DOE Joint Genome Institute (JGI-PGF)"/>
            <person name="Lucas S."/>
            <person name="Copeland A."/>
            <person name="Lapidus A."/>
            <person name="Glavina del Rio T."/>
            <person name="Dalin E."/>
            <person name="Tice H."/>
            <person name="Bruce D."/>
            <person name="Goodwin L."/>
            <person name="Pitluck S."/>
            <person name="Kyrpides N."/>
            <person name="Mavromatis K."/>
            <person name="Ivanova N."/>
            <person name="Mikhailova N."/>
            <person name="Chertkov O."/>
            <person name="Brettin T."/>
            <person name="Detter J.C."/>
            <person name="Han C."/>
            <person name="Larimer F."/>
            <person name="Land M."/>
            <person name="Hauser L."/>
            <person name="Markowitz V."/>
            <person name="Cheng J.-F."/>
            <person name="Hugenholtz P."/>
            <person name="Woyke T."/>
            <person name="Wu D."/>
            <person name="Pukall R."/>
            <person name="Steenblock K."/>
            <person name="Schneider S."/>
            <person name="Klenk H.-P."/>
            <person name="Eisen J.A."/>
        </authorList>
    </citation>
    <scope>NUCLEOTIDE SEQUENCE [LARGE SCALE GENOMIC DNA]</scope>
    <source>
        <strain evidence="11">DSM 14684 / CIP 108061 / JCM 11494 / NBRC 100937 / ID131577</strain>
    </source>
</reference>
<feature type="region of interest" description="Disordered" evidence="7">
    <location>
        <begin position="41"/>
        <end position="126"/>
    </location>
</feature>
<sequence precursor="true">MHRPRDSRPHPRLSAATAVAAGVALAVALGACGGEDAVVETPAQQTAALQSPSETASATSTVGVAPQQAPAPPDASAPPDAPASDASAARAPEPATTAATSPSSRERRVVVHLKRPTALRSRPGGPVVARLRPRTSFGSPTVLPVLRGSGRWLAVLSSELPNRRAGWISADATLEAHYTRYRIDVSLGRREVVVRNDGRVVSRFPVAIGGPGTPTPQGRFAITDKLFTHDASSPYGCCILALSGRQTNAPQGWGGGDRIAIHATNLPETIGTEASLGCLRAPTAAIRRAVNTVPLGTIVTIRA</sequence>
<evidence type="ECO:0000256" key="8">
    <source>
        <dbReference type="SAM" id="SignalP"/>
    </source>
</evidence>
<protein>
    <submittedName>
        <fullName evidence="10">ErfK/YbiS/YcfS/YnhG family protein</fullName>
    </submittedName>
</protein>
<dbReference type="InterPro" id="IPR050979">
    <property type="entry name" value="LD-transpeptidase"/>
</dbReference>
<feature type="active site" description="Proton donor/acceptor" evidence="6">
    <location>
        <position position="262"/>
    </location>
</feature>
<dbReference type="PANTHER" id="PTHR30582">
    <property type="entry name" value="L,D-TRANSPEPTIDASE"/>
    <property type="match status" value="1"/>
</dbReference>
<evidence type="ECO:0000256" key="6">
    <source>
        <dbReference type="PROSITE-ProRule" id="PRU01373"/>
    </source>
</evidence>
<dbReference type="GO" id="GO:0071972">
    <property type="term" value="F:peptidoglycan L,D-transpeptidase activity"/>
    <property type="evidence" value="ECO:0007669"/>
    <property type="project" value="TreeGrafter"/>
</dbReference>
<dbReference type="GO" id="GO:0005576">
    <property type="term" value="C:extracellular region"/>
    <property type="evidence" value="ECO:0007669"/>
    <property type="project" value="TreeGrafter"/>
</dbReference>
<evidence type="ECO:0000256" key="4">
    <source>
        <dbReference type="ARBA" id="ARBA00022984"/>
    </source>
</evidence>
<reference evidence="10 11" key="1">
    <citation type="journal article" date="2010" name="Stand. Genomic Sci.">
        <title>Complete genome sequence of Conexibacter woesei type strain (ID131577).</title>
        <authorList>
            <person name="Pukall R."/>
            <person name="Lapidus A."/>
            <person name="Glavina Del Rio T."/>
            <person name="Copeland A."/>
            <person name="Tice H."/>
            <person name="Cheng J.-F."/>
            <person name="Lucas S."/>
            <person name="Chen F."/>
            <person name="Nolan M."/>
            <person name="Bruce D."/>
            <person name="Goodwin L."/>
            <person name="Pitluck S."/>
            <person name="Mavromatis K."/>
            <person name="Ivanova N."/>
            <person name="Ovchinnikova G."/>
            <person name="Pati A."/>
            <person name="Chen A."/>
            <person name="Palaniappan K."/>
            <person name="Land M."/>
            <person name="Hauser L."/>
            <person name="Chang Y.-J."/>
            <person name="Jeffries C.D."/>
            <person name="Chain P."/>
            <person name="Meincke L."/>
            <person name="Sims D."/>
            <person name="Brettin T."/>
            <person name="Detter J.C."/>
            <person name="Rohde M."/>
            <person name="Goeker M."/>
            <person name="Bristow J."/>
            <person name="Eisen J.A."/>
            <person name="Markowitz V."/>
            <person name="Kyrpides N.C."/>
            <person name="Klenk H.-P."/>
            <person name="Hugenholtz P."/>
        </authorList>
    </citation>
    <scope>NUCLEOTIDE SEQUENCE [LARGE SCALE GENOMIC DNA]</scope>
    <source>
        <strain evidence="11">DSM 14684 / CIP 108061 / JCM 11494 / NBRC 100937 / ID131577</strain>
    </source>
</reference>
<dbReference type="STRING" id="469383.Cwoe_1795"/>
<dbReference type="eggNOG" id="COG1376">
    <property type="taxonomic scope" value="Bacteria"/>
</dbReference>
<dbReference type="InterPro" id="IPR038063">
    <property type="entry name" value="Transpep_catalytic_dom"/>
</dbReference>
<keyword evidence="2" id="KW-0808">Transferase</keyword>
<dbReference type="GO" id="GO:0016740">
    <property type="term" value="F:transferase activity"/>
    <property type="evidence" value="ECO:0007669"/>
    <property type="project" value="UniProtKB-KW"/>
</dbReference>
<dbReference type="InterPro" id="IPR005490">
    <property type="entry name" value="LD_TPept_cat_dom"/>
</dbReference>
<dbReference type="EMBL" id="CP001854">
    <property type="protein sequence ID" value="ADB50221.1"/>
    <property type="molecule type" value="Genomic_DNA"/>
</dbReference>
<dbReference type="Gene3D" id="2.40.440.10">
    <property type="entry name" value="L,D-transpeptidase catalytic domain-like"/>
    <property type="match status" value="1"/>
</dbReference>
<feature type="compositionally biased region" description="Polar residues" evidence="7">
    <location>
        <begin position="42"/>
        <end position="62"/>
    </location>
</feature>
<dbReference type="PANTHER" id="PTHR30582:SF2">
    <property type="entry name" value="L,D-TRANSPEPTIDASE YCIB-RELATED"/>
    <property type="match status" value="1"/>
</dbReference>
<evidence type="ECO:0000256" key="7">
    <source>
        <dbReference type="SAM" id="MobiDB-lite"/>
    </source>
</evidence>
<evidence type="ECO:0000256" key="5">
    <source>
        <dbReference type="ARBA" id="ARBA00023316"/>
    </source>
</evidence>
<evidence type="ECO:0000259" key="9">
    <source>
        <dbReference type="PROSITE" id="PS52029"/>
    </source>
</evidence>
<keyword evidence="8" id="KW-0732">Signal</keyword>
<dbReference type="OrthoDB" id="5243103at2"/>
<evidence type="ECO:0000256" key="3">
    <source>
        <dbReference type="ARBA" id="ARBA00022960"/>
    </source>
</evidence>
<dbReference type="SUPFAM" id="SSF141523">
    <property type="entry name" value="L,D-transpeptidase catalytic domain-like"/>
    <property type="match status" value="1"/>
</dbReference>
<name>D3F246_CONWI</name>
<dbReference type="RefSeq" id="WP_012933272.1">
    <property type="nucleotide sequence ID" value="NC_013739.1"/>
</dbReference>
<dbReference type="HOGENOM" id="CLU_073013_1_0_11"/>
<evidence type="ECO:0000256" key="1">
    <source>
        <dbReference type="ARBA" id="ARBA00004752"/>
    </source>
</evidence>
<feature type="domain" description="L,D-TPase catalytic" evidence="9">
    <location>
        <begin position="181"/>
        <end position="302"/>
    </location>
</feature>
<evidence type="ECO:0000313" key="11">
    <source>
        <dbReference type="Proteomes" id="UP000008229"/>
    </source>
</evidence>
<keyword evidence="5 6" id="KW-0961">Cell wall biogenesis/degradation</keyword>
<keyword evidence="11" id="KW-1185">Reference proteome</keyword>
<feature type="active site" description="Nucleophile" evidence="6">
    <location>
        <position position="278"/>
    </location>
</feature>
<dbReference type="GO" id="GO:0008360">
    <property type="term" value="P:regulation of cell shape"/>
    <property type="evidence" value="ECO:0007669"/>
    <property type="project" value="UniProtKB-UniRule"/>
</dbReference>